<evidence type="ECO:0000313" key="2">
    <source>
        <dbReference type="Proteomes" id="UP000605805"/>
    </source>
</evidence>
<dbReference type="AlphaFoldDB" id="A0A833DV44"/>
<dbReference type="EMBL" id="DQTV01000064">
    <property type="protein sequence ID" value="HIP57100.1"/>
    <property type="molecule type" value="Genomic_DNA"/>
</dbReference>
<name>A0A833DV44_9CREN</name>
<protein>
    <submittedName>
        <fullName evidence="1">Uncharacterized protein</fullName>
    </submittedName>
</protein>
<proteinExistence type="predicted"/>
<organism evidence="1 2">
    <name type="scientific">Ignisphaera aggregans</name>
    <dbReference type="NCBI Taxonomy" id="334771"/>
    <lineage>
        <taxon>Archaea</taxon>
        <taxon>Thermoproteota</taxon>
        <taxon>Thermoprotei</taxon>
        <taxon>Desulfurococcales</taxon>
        <taxon>Desulfurococcaceae</taxon>
        <taxon>Ignisphaera</taxon>
    </lineage>
</organism>
<sequence length="92" mass="10843">MMRSAFKKRKLLLRLLVNRFYNRYRAPEARATILCIRRNRVVMLVTGSFCKTCGVVDWIEDIAFSLKPHGIKLKLTNVRELGRDAMLAVFRW</sequence>
<evidence type="ECO:0000313" key="1">
    <source>
        <dbReference type="EMBL" id="HIP57100.1"/>
    </source>
</evidence>
<accession>A0A833DV44</accession>
<gene>
    <name evidence="1" type="ORF">EYH02_03410</name>
</gene>
<comment type="caution">
    <text evidence="1">The sequence shown here is derived from an EMBL/GenBank/DDBJ whole genome shotgun (WGS) entry which is preliminary data.</text>
</comment>
<dbReference type="Proteomes" id="UP000605805">
    <property type="component" value="Unassembled WGS sequence"/>
</dbReference>
<reference evidence="1" key="1">
    <citation type="journal article" date="2020" name="ISME J.">
        <title>Gammaproteobacteria mediating utilization of methyl-, sulfur- and petroleum organic compounds in deep ocean hydrothermal plumes.</title>
        <authorList>
            <person name="Zhou Z."/>
            <person name="Liu Y."/>
            <person name="Pan J."/>
            <person name="Cron B.R."/>
            <person name="Toner B.M."/>
            <person name="Anantharaman K."/>
            <person name="Breier J.A."/>
            <person name="Dick G.J."/>
            <person name="Li M."/>
        </authorList>
    </citation>
    <scope>NUCLEOTIDE SEQUENCE</scope>
    <source>
        <strain evidence="1">SZUA-1435</strain>
    </source>
</reference>